<name>H8MTE0_CORCM</name>
<evidence type="ECO:0000256" key="2">
    <source>
        <dbReference type="SAM" id="SignalP"/>
    </source>
</evidence>
<evidence type="ECO:0000313" key="4">
    <source>
        <dbReference type="Proteomes" id="UP000007587"/>
    </source>
</evidence>
<protein>
    <recommendedName>
        <fullName evidence="5">Lipoprotein</fullName>
    </recommendedName>
</protein>
<dbReference type="AlphaFoldDB" id="H8MTE0"/>
<accession>H8MTE0</accession>
<evidence type="ECO:0000256" key="1">
    <source>
        <dbReference type="SAM" id="MobiDB-lite"/>
    </source>
</evidence>
<dbReference type="InParanoid" id="H8MTE0"/>
<reference evidence="4" key="2">
    <citation type="submission" date="2012-03" db="EMBL/GenBank/DDBJ databases">
        <title>Genome sequence of the fruiting myxobacterium Corallococcus coralloides DSM 2259.</title>
        <authorList>
            <person name="Huntley S."/>
            <person name="Zhang Y."/>
            <person name="Treuner-Lange A."/>
            <person name="Sensen C.W."/>
            <person name="Sogaard-Andersen L."/>
        </authorList>
    </citation>
    <scope>NUCLEOTIDE SEQUENCE [LARGE SCALE GENOMIC DNA]</scope>
    <source>
        <strain evidence="4">ATCC 25202 / DSM 2259 / NBRC 100086 / M2</strain>
    </source>
</reference>
<feature type="signal peptide" evidence="2">
    <location>
        <begin position="1"/>
        <end position="30"/>
    </location>
</feature>
<feature type="compositionally biased region" description="Polar residues" evidence="1">
    <location>
        <begin position="42"/>
        <end position="59"/>
    </location>
</feature>
<evidence type="ECO:0008006" key="5">
    <source>
        <dbReference type="Google" id="ProtNLM"/>
    </source>
</evidence>
<dbReference type="KEGG" id="ccx:COCOR_00046"/>
<reference evidence="3 4" key="1">
    <citation type="journal article" date="2012" name="J. Bacteriol.">
        <title>Complete Genome Sequence of the Fruiting Myxobacterium Corallococcus coralloides DSM 2259.</title>
        <authorList>
            <person name="Huntley S."/>
            <person name="Zhang Y."/>
            <person name="Treuner-Lange A."/>
            <person name="Kneip S."/>
            <person name="Sensen C.W."/>
            <person name="Sogaard-Andersen L."/>
        </authorList>
    </citation>
    <scope>NUCLEOTIDE SEQUENCE [LARGE SCALE GENOMIC DNA]</scope>
    <source>
        <strain evidence="4">ATCC 25202 / DSM 2259 / NBRC 100086 / M2</strain>
    </source>
</reference>
<feature type="chain" id="PRO_5003615226" description="Lipoprotein" evidence="2">
    <location>
        <begin position="31"/>
        <end position="154"/>
    </location>
</feature>
<keyword evidence="4" id="KW-1185">Reference proteome</keyword>
<organism evidence="3 4">
    <name type="scientific">Corallococcus coralloides (strain ATCC 25202 / DSM 2259 / NBRC 100086 / M2)</name>
    <name type="common">Myxococcus coralloides</name>
    <dbReference type="NCBI Taxonomy" id="1144275"/>
    <lineage>
        <taxon>Bacteria</taxon>
        <taxon>Pseudomonadati</taxon>
        <taxon>Myxococcota</taxon>
        <taxon>Myxococcia</taxon>
        <taxon>Myxococcales</taxon>
        <taxon>Cystobacterineae</taxon>
        <taxon>Myxococcaceae</taxon>
        <taxon>Corallococcus</taxon>
    </lineage>
</organism>
<dbReference type="EMBL" id="CP003389">
    <property type="protein sequence ID" value="AFE03236.1"/>
    <property type="molecule type" value="Genomic_DNA"/>
</dbReference>
<evidence type="ECO:0000313" key="3">
    <source>
        <dbReference type="EMBL" id="AFE03236.1"/>
    </source>
</evidence>
<gene>
    <name evidence="3" type="ordered locus">COCOR_00046</name>
</gene>
<dbReference type="HOGENOM" id="CLU_143361_0_0_7"/>
<sequence length="154" mass="16541">MMHGFPRRWRAMAWTAPALGLLLCAGPALASEPTVSKGGDQSGNQPSTNIESASTSRSNVVNTIPTLTPSIVSPGLPVRQITPDPDKMRQVSGPVVKRSGMTLYVKDVTGPVVPLDMTNLTIYKQPEKGQQVLALYQVDETDNVALSLQGERQD</sequence>
<feature type="region of interest" description="Disordered" evidence="1">
    <location>
        <begin position="32"/>
        <end position="59"/>
    </location>
</feature>
<keyword evidence="2" id="KW-0732">Signal</keyword>
<dbReference type="Proteomes" id="UP000007587">
    <property type="component" value="Chromosome"/>
</dbReference>
<proteinExistence type="predicted"/>